<dbReference type="NCBIfam" id="TIGR03214">
    <property type="entry name" value="ura-cupin"/>
    <property type="match status" value="1"/>
</dbReference>
<dbReference type="Proteomes" id="UP000829925">
    <property type="component" value="Chromosome"/>
</dbReference>
<sequence length="248" mass="27729">MQLPAFTRSVVARTHAILTPNGFSNSNVPNWTGCTVNVLVNERLGAGFGQMLITARENGQVAGRTTAAQIFFYVVRGECQVAVGGTVRLLKTGQFVYVPIEQEYLFDRFDAGTQLLTFHKKYEPLAGHLAPEVLFGEQDENEARPHMSDEGLRIQELLPQDPAFDMAVNIFTYDPGAFLPTVETHSTEHGLLYLQGQAICLLNQQYYPVQQGDAIWMAPHCPQWVTSIGKEPSVYIYYKNVNRFPTVV</sequence>
<evidence type="ECO:0000313" key="2">
    <source>
        <dbReference type="Proteomes" id="UP000829925"/>
    </source>
</evidence>
<name>A0A8T9SQR4_9BACT</name>
<dbReference type="InterPro" id="IPR011051">
    <property type="entry name" value="RmlC_Cupin_sf"/>
</dbReference>
<keyword evidence="1" id="KW-0378">Hydrolase</keyword>
<gene>
    <name evidence="1" type="primary">allE</name>
    <name evidence="1" type="ORF">MUN82_12100</name>
</gene>
<organism evidence="1 2">
    <name type="scientific">Hymenobacter aerilatus</name>
    <dbReference type="NCBI Taxonomy" id="2932251"/>
    <lineage>
        <taxon>Bacteria</taxon>
        <taxon>Pseudomonadati</taxon>
        <taxon>Bacteroidota</taxon>
        <taxon>Cytophagia</taxon>
        <taxon>Cytophagales</taxon>
        <taxon>Hymenobacteraceae</taxon>
        <taxon>Hymenobacter</taxon>
    </lineage>
</organism>
<dbReference type="InterPro" id="IPR014710">
    <property type="entry name" value="RmlC-like_jellyroll"/>
</dbReference>
<dbReference type="CDD" id="cd02212">
    <property type="entry name" value="cupin_UGlyAH_C"/>
    <property type="match status" value="1"/>
</dbReference>
<dbReference type="GO" id="GO:0071522">
    <property type="term" value="F:ureidoglycine aminohydrolase activity"/>
    <property type="evidence" value="ECO:0007669"/>
    <property type="project" value="UniProtKB-EC"/>
</dbReference>
<dbReference type="KEGG" id="haei:MUN82_12100"/>
<dbReference type="RefSeq" id="WP_245090663.1">
    <property type="nucleotide sequence ID" value="NZ_CP095053.1"/>
</dbReference>
<evidence type="ECO:0000313" key="1">
    <source>
        <dbReference type="EMBL" id="UOR03691.1"/>
    </source>
</evidence>
<dbReference type="Gene3D" id="2.60.120.10">
    <property type="entry name" value="Jelly Rolls"/>
    <property type="match status" value="2"/>
</dbReference>
<proteinExistence type="predicted"/>
<dbReference type="AlphaFoldDB" id="A0A8T9SQR4"/>
<dbReference type="PANTHER" id="PTHR34571">
    <property type="entry name" value="(S)-UREIDOGLYCINE AMINOHYDROLASE"/>
    <property type="match status" value="1"/>
</dbReference>
<dbReference type="InterPro" id="IPR044697">
    <property type="entry name" value="UGlyAH_cupin_C"/>
</dbReference>
<dbReference type="InterPro" id="IPR017627">
    <property type="entry name" value="UGHY"/>
</dbReference>
<dbReference type="EC" id="3.5.3.26" evidence="1"/>
<reference evidence="1 2" key="1">
    <citation type="submission" date="2022-04" db="EMBL/GenBank/DDBJ databases">
        <title>Hymenobacter sp. isolated from the air.</title>
        <authorList>
            <person name="Won M."/>
            <person name="Lee C.-M."/>
            <person name="Woen H.-Y."/>
            <person name="Kwon S.-W."/>
        </authorList>
    </citation>
    <scope>NUCLEOTIDE SEQUENCE [LARGE SCALE GENOMIC DNA]</scope>
    <source>
        <strain evidence="2">5413 J-13</strain>
    </source>
</reference>
<dbReference type="EMBL" id="CP095053">
    <property type="protein sequence ID" value="UOR03691.1"/>
    <property type="molecule type" value="Genomic_DNA"/>
</dbReference>
<keyword evidence="2" id="KW-1185">Reference proteome</keyword>
<accession>A0A8T9SQR4</accession>
<protein>
    <submittedName>
        <fullName evidence="1">(S)-ureidoglycine aminohydrolase</fullName>
        <ecNumber evidence="1">3.5.3.26</ecNumber>
    </submittedName>
</protein>
<dbReference type="PANTHER" id="PTHR34571:SF1">
    <property type="entry name" value="(S)-UREIDOGLYCINE AMINOHYDROLASE"/>
    <property type="match status" value="1"/>
</dbReference>
<dbReference type="SUPFAM" id="SSF51182">
    <property type="entry name" value="RmlC-like cupins"/>
    <property type="match status" value="1"/>
</dbReference>